<dbReference type="AlphaFoldDB" id="A0AAN7YFY9"/>
<dbReference type="GO" id="GO:0005783">
    <property type="term" value="C:endoplasmic reticulum"/>
    <property type="evidence" value="ECO:0007669"/>
    <property type="project" value="TreeGrafter"/>
</dbReference>
<dbReference type="PANTHER" id="PTHR46424">
    <property type="entry name" value="UBX DOMAIN-CONTAINING PROTEIN 4"/>
    <property type="match status" value="1"/>
</dbReference>
<evidence type="ECO:0000256" key="1">
    <source>
        <dbReference type="SAM" id="MobiDB-lite"/>
    </source>
</evidence>
<name>A0AAN7YFY9_9PEZI</name>
<dbReference type="Gene3D" id="3.10.20.90">
    <property type="entry name" value="Phosphatidylinositol 3-kinase Catalytic Subunit, Chain A, domain 1"/>
    <property type="match status" value="1"/>
</dbReference>
<dbReference type="EMBL" id="JAVRRL010000035">
    <property type="protein sequence ID" value="KAK5111922.1"/>
    <property type="molecule type" value="Genomic_DNA"/>
</dbReference>
<dbReference type="PANTHER" id="PTHR46424:SF1">
    <property type="entry name" value="UBX DOMAIN-CONTAINING PROTEIN 4"/>
    <property type="match status" value="1"/>
</dbReference>
<dbReference type="Pfam" id="PF23187">
    <property type="entry name" value="UBX7_N"/>
    <property type="match status" value="1"/>
</dbReference>
<dbReference type="InterPro" id="IPR001012">
    <property type="entry name" value="UBX_dom"/>
</dbReference>
<dbReference type="PROSITE" id="PS50033">
    <property type="entry name" value="UBX"/>
    <property type="match status" value="1"/>
</dbReference>
<feature type="compositionally biased region" description="Low complexity" evidence="1">
    <location>
        <begin position="457"/>
        <end position="474"/>
    </location>
</feature>
<feature type="compositionally biased region" description="Polar residues" evidence="1">
    <location>
        <begin position="163"/>
        <end position="185"/>
    </location>
</feature>
<evidence type="ECO:0000313" key="3">
    <source>
        <dbReference type="EMBL" id="KAK5111922.1"/>
    </source>
</evidence>
<feature type="domain" description="UBX" evidence="2">
    <location>
        <begin position="314"/>
        <end position="400"/>
    </location>
</feature>
<feature type="region of interest" description="Disordered" evidence="1">
    <location>
        <begin position="447"/>
        <end position="523"/>
    </location>
</feature>
<accession>A0AAN7YFY9</accession>
<dbReference type="SMART" id="SM00166">
    <property type="entry name" value="UBX"/>
    <property type="match status" value="1"/>
</dbReference>
<proteinExistence type="predicted"/>
<evidence type="ECO:0000313" key="4">
    <source>
        <dbReference type="Proteomes" id="UP001310890"/>
    </source>
</evidence>
<sequence>MTDSIFHQGDLQSGIASAIQQQKLVACFIRADDDPTSTLWEGEWLAEVSDAITEKAVLLRIESGSEEAGFLGAFCSIEKAPTLVIIHNGRVLEKLEENVGREEFTGRVLNAISLGGDADESGKVEGELQQEKEMRLGDDTATSDVAQVTSQAAAAITSALGPKSSQVPPSTVSAPLSIQDQTPSTLFPDRSARLAAEKAQRDAAEKAARDTRLEARKREAEEAFNHHRGDKGKGRATDVDPDKQRARDQWIYQQKIRKDEAKKERERILERIEADKAERRLRTQRARDAAVAGDGAIECAPPESRIASSRRSAGAGGTCQLLIRLFDGSSIRGRFATTSTLGKEVRDWIREQAPKGSGGADIPFTFRQILAPNPSRSIEMGEEMSSLLDLELAPSATLVLVPVAGSVDAYAASDASWVGWGYNLASSTAARASYFLPSFSRLYLGGTGDPEEGGNSEGAAMAGADSSSAGAEGAIGRQSGNPRVKSLADQQAESAKKQRTEFYNGNSLGTVGRRGEDGEQEEK</sequence>
<evidence type="ECO:0000259" key="2">
    <source>
        <dbReference type="PROSITE" id="PS50033"/>
    </source>
</evidence>
<feature type="region of interest" description="Disordered" evidence="1">
    <location>
        <begin position="219"/>
        <end position="245"/>
    </location>
</feature>
<gene>
    <name evidence="3" type="ORF">LTR62_004654</name>
</gene>
<dbReference type="SUPFAM" id="SSF54236">
    <property type="entry name" value="Ubiquitin-like"/>
    <property type="match status" value="1"/>
</dbReference>
<feature type="compositionally biased region" description="Basic and acidic residues" evidence="1">
    <location>
        <begin position="513"/>
        <end position="523"/>
    </location>
</feature>
<feature type="region of interest" description="Disordered" evidence="1">
    <location>
        <begin position="159"/>
        <end position="185"/>
    </location>
</feature>
<comment type="caution">
    <text evidence="3">The sequence shown here is derived from an EMBL/GenBank/DDBJ whole genome shotgun (WGS) entry which is preliminary data.</text>
</comment>
<reference evidence="3" key="1">
    <citation type="submission" date="2023-08" db="EMBL/GenBank/DDBJ databases">
        <title>Black Yeasts Isolated from many extreme environments.</title>
        <authorList>
            <person name="Coleine C."/>
            <person name="Stajich J.E."/>
            <person name="Selbmann L."/>
        </authorList>
    </citation>
    <scope>NUCLEOTIDE SEQUENCE</scope>
    <source>
        <strain evidence="3">CCFEE 5401</strain>
    </source>
</reference>
<protein>
    <recommendedName>
        <fullName evidence="2">UBX domain-containing protein</fullName>
    </recommendedName>
</protein>
<dbReference type="Proteomes" id="UP001310890">
    <property type="component" value="Unassembled WGS sequence"/>
</dbReference>
<dbReference type="GO" id="GO:0036503">
    <property type="term" value="P:ERAD pathway"/>
    <property type="evidence" value="ECO:0007669"/>
    <property type="project" value="TreeGrafter"/>
</dbReference>
<dbReference type="InterPro" id="IPR029071">
    <property type="entry name" value="Ubiquitin-like_domsf"/>
</dbReference>
<dbReference type="Pfam" id="PF00789">
    <property type="entry name" value="UBX"/>
    <property type="match status" value="1"/>
</dbReference>
<organism evidence="3 4">
    <name type="scientific">Meristemomyces frigidus</name>
    <dbReference type="NCBI Taxonomy" id="1508187"/>
    <lineage>
        <taxon>Eukaryota</taxon>
        <taxon>Fungi</taxon>
        <taxon>Dikarya</taxon>
        <taxon>Ascomycota</taxon>
        <taxon>Pezizomycotina</taxon>
        <taxon>Dothideomycetes</taxon>
        <taxon>Dothideomycetidae</taxon>
        <taxon>Mycosphaerellales</taxon>
        <taxon>Teratosphaeriaceae</taxon>
        <taxon>Meristemomyces</taxon>
    </lineage>
</organism>